<keyword evidence="5" id="KW-0411">Iron-sulfur</keyword>
<evidence type="ECO:0000313" key="7">
    <source>
        <dbReference type="EMBL" id="MBB2171782.1"/>
    </source>
</evidence>
<organism evidence="7 8">
    <name type="scientific">Gluconacetobacter asukensis</name>
    <dbReference type="NCBI Taxonomy" id="1017181"/>
    <lineage>
        <taxon>Bacteria</taxon>
        <taxon>Pseudomonadati</taxon>
        <taxon>Pseudomonadota</taxon>
        <taxon>Alphaproteobacteria</taxon>
        <taxon>Acetobacterales</taxon>
        <taxon>Acetobacteraceae</taxon>
        <taxon>Gluconacetobacter</taxon>
    </lineage>
</organism>
<evidence type="ECO:0000256" key="5">
    <source>
        <dbReference type="ARBA" id="ARBA00023014"/>
    </source>
</evidence>
<keyword evidence="3" id="KW-0560">Oxidoreductase</keyword>
<accession>A0A7W4IZR2</accession>
<evidence type="ECO:0000256" key="2">
    <source>
        <dbReference type="ARBA" id="ARBA00022723"/>
    </source>
</evidence>
<dbReference type="InterPro" id="IPR012675">
    <property type="entry name" value="Beta-grasp_dom_sf"/>
</dbReference>
<keyword evidence="8" id="KW-1185">Reference proteome</keyword>
<dbReference type="Proteomes" id="UP000577891">
    <property type="component" value="Unassembled WGS sequence"/>
</dbReference>
<dbReference type="CDD" id="cd00207">
    <property type="entry name" value="fer2"/>
    <property type="match status" value="1"/>
</dbReference>
<evidence type="ECO:0000256" key="1">
    <source>
        <dbReference type="ARBA" id="ARBA00022714"/>
    </source>
</evidence>
<dbReference type="FunFam" id="3.10.20.30:FF:000020">
    <property type="entry name" value="Xanthine dehydrogenase iron-sulfur subunit"/>
    <property type="match status" value="1"/>
</dbReference>
<evidence type="ECO:0000256" key="3">
    <source>
        <dbReference type="ARBA" id="ARBA00023002"/>
    </source>
</evidence>
<comment type="caution">
    <text evidence="7">The sequence shown here is derived from an EMBL/GenBank/DDBJ whole genome shotgun (WGS) entry which is preliminary data.</text>
</comment>
<dbReference type="InterPro" id="IPR001041">
    <property type="entry name" value="2Fe-2S_ferredoxin-type"/>
</dbReference>
<dbReference type="AlphaFoldDB" id="A0A7W4IZR2"/>
<dbReference type="GO" id="GO:0046872">
    <property type="term" value="F:metal ion binding"/>
    <property type="evidence" value="ECO:0007669"/>
    <property type="project" value="UniProtKB-KW"/>
</dbReference>
<dbReference type="EMBL" id="JABEQE010000004">
    <property type="protein sequence ID" value="MBB2171782.1"/>
    <property type="molecule type" value="Genomic_DNA"/>
</dbReference>
<sequence>MIISLTVNGEVRDVAVEPHYLLSDVLRDRLDLTATHVGCEQGICGACTVLVDGQSARACLLFAVQMEGHAVTTLEGGAPSAELRALRAAFHTHHAQQCGFCTPGILMTFAAYLRDHPDCDEAGVRAVLGGNLCRCTGYGPIVRAIMAASAALREVADV</sequence>
<dbReference type="Gene3D" id="3.10.20.30">
    <property type="match status" value="1"/>
</dbReference>
<gene>
    <name evidence="7" type="ORF">HLH35_06550</name>
</gene>
<dbReference type="InterPro" id="IPR036010">
    <property type="entry name" value="2Fe-2S_ferredoxin-like_sf"/>
</dbReference>
<keyword evidence="2" id="KW-0479">Metal-binding</keyword>
<dbReference type="PANTHER" id="PTHR44379:SF5">
    <property type="entry name" value="OXIDOREDUCTASE WITH IRON-SULFUR SUBUNIT"/>
    <property type="match status" value="1"/>
</dbReference>
<dbReference type="PANTHER" id="PTHR44379">
    <property type="entry name" value="OXIDOREDUCTASE WITH IRON-SULFUR SUBUNIT"/>
    <property type="match status" value="1"/>
</dbReference>
<evidence type="ECO:0000259" key="6">
    <source>
        <dbReference type="PROSITE" id="PS51085"/>
    </source>
</evidence>
<dbReference type="SUPFAM" id="SSF54292">
    <property type="entry name" value="2Fe-2S ferredoxin-like"/>
    <property type="match status" value="1"/>
</dbReference>
<dbReference type="Pfam" id="PF01799">
    <property type="entry name" value="Fer2_2"/>
    <property type="match status" value="1"/>
</dbReference>
<dbReference type="InterPro" id="IPR002888">
    <property type="entry name" value="2Fe-2S-bd"/>
</dbReference>
<name>A0A7W4IZR2_9PROT</name>
<keyword evidence="1" id="KW-0001">2Fe-2S</keyword>
<evidence type="ECO:0000256" key="4">
    <source>
        <dbReference type="ARBA" id="ARBA00023004"/>
    </source>
</evidence>
<proteinExistence type="predicted"/>
<dbReference type="GO" id="GO:0016491">
    <property type="term" value="F:oxidoreductase activity"/>
    <property type="evidence" value="ECO:0007669"/>
    <property type="project" value="UniProtKB-KW"/>
</dbReference>
<dbReference type="PROSITE" id="PS00197">
    <property type="entry name" value="2FE2S_FER_1"/>
    <property type="match status" value="1"/>
</dbReference>
<dbReference type="InterPro" id="IPR006058">
    <property type="entry name" value="2Fe2S_fd_BS"/>
</dbReference>
<dbReference type="RefSeq" id="WP_182978380.1">
    <property type="nucleotide sequence ID" value="NZ_BAABGB010000013.1"/>
</dbReference>
<reference evidence="7 8" key="1">
    <citation type="submission" date="2020-04" db="EMBL/GenBank/DDBJ databases">
        <title>Description of novel Gluconacetobacter.</title>
        <authorList>
            <person name="Sombolestani A."/>
        </authorList>
    </citation>
    <scope>NUCLEOTIDE SEQUENCE [LARGE SCALE GENOMIC DNA]</scope>
    <source>
        <strain evidence="7 8">LMG 27724</strain>
    </source>
</reference>
<dbReference type="PROSITE" id="PS51085">
    <property type="entry name" value="2FE2S_FER_2"/>
    <property type="match status" value="1"/>
</dbReference>
<dbReference type="Gene3D" id="1.10.150.120">
    <property type="entry name" value="[2Fe-2S]-binding domain"/>
    <property type="match status" value="1"/>
</dbReference>
<evidence type="ECO:0000313" key="8">
    <source>
        <dbReference type="Proteomes" id="UP000577891"/>
    </source>
</evidence>
<dbReference type="InterPro" id="IPR051452">
    <property type="entry name" value="Diverse_Oxidoreductases"/>
</dbReference>
<dbReference type="GO" id="GO:0051537">
    <property type="term" value="F:2 iron, 2 sulfur cluster binding"/>
    <property type="evidence" value="ECO:0007669"/>
    <property type="project" value="UniProtKB-KW"/>
</dbReference>
<keyword evidence="4" id="KW-0408">Iron</keyword>
<feature type="domain" description="2Fe-2S ferredoxin-type" evidence="6">
    <location>
        <begin position="1"/>
        <end position="77"/>
    </location>
</feature>
<protein>
    <submittedName>
        <fullName evidence="7">(2Fe-2S)-binding protein</fullName>
    </submittedName>
</protein>
<dbReference type="Pfam" id="PF00111">
    <property type="entry name" value="Fer2"/>
    <property type="match status" value="1"/>
</dbReference>
<dbReference type="SUPFAM" id="SSF47741">
    <property type="entry name" value="CO dehydrogenase ISP C-domain like"/>
    <property type="match status" value="1"/>
</dbReference>
<dbReference type="InterPro" id="IPR036884">
    <property type="entry name" value="2Fe-2S-bd_dom_sf"/>
</dbReference>